<dbReference type="GO" id="GO:0071978">
    <property type="term" value="P:bacterial-type flagellum-dependent swarming motility"/>
    <property type="evidence" value="ECO:0007669"/>
    <property type="project" value="TreeGrafter"/>
</dbReference>
<evidence type="ECO:0000256" key="1">
    <source>
        <dbReference type="ARBA" id="ARBA00009677"/>
    </source>
</evidence>
<dbReference type="PANTHER" id="PTHR30435">
    <property type="entry name" value="FLAGELLAR PROTEIN"/>
    <property type="match status" value="1"/>
</dbReference>
<comment type="caution">
    <text evidence="6">The sequence shown here is derived from an EMBL/GenBank/DDBJ whole genome shotgun (WGS) entry which is preliminary data.</text>
</comment>
<dbReference type="Pfam" id="PF00460">
    <property type="entry name" value="Flg_bb_rod"/>
    <property type="match status" value="1"/>
</dbReference>
<comment type="similarity">
    <text evidence="1 2">Belongs to the flagella basal body rod proteins family.</text>
</comment>
<dbReference type="SUPFAM" id="SSF117143">
    <property type="entry name" value="Flagellar hook protein flgE"/>
    <property type="match status" value="1"/>
</dbReference>
<protein>
    <submittedName>
        <fullName evidence="6">Uncharacterized protein</fullName>
    </submittedName>
</protein>
<dbReference type="Pfam" id="PF22692">
    <property type="entry name" value="LlgE_F_G_D1"/>
    <property type="match status" value="1"/>
</dbReference>
<evidence type="ECO:0000259" key="5">
    <source>
        <dbReference type="Pfam" id="PF22692"/>
    </source>
</evidence>
<name>A0A1B7LBK0_9FIRM</name>
<sequence length="259" mass="27062">MIRGIYTAAAGLDVQSARLDVISNNVANIATAGFKTDNVTQKTFPDLLLVESQPRPGDVPVGPSWRPVGVINQGAAVNGVYTDFTPGALQGTGKSTSLALTAPDSFFTVADPANPGGVLYTRDGDFAVDAGGYLVDARGRRVLGVNGPVQVNNANFQVDRNGRITVSGQPLDQLRIVQFNNPAGLVKTGDNYFRAPAGAAQPAVNPGVRQGYLEGSNVNAGAAMAGMVSALRAYESNQQTLQTENHLLDLAINQVGVLR</sequence>
<feature type="domain" description="Flagellar basal-body/hook protein C-terminal" evidence="4">
    <location>
        <begin position="209"/>
        <end position="253"/>
    </location>
</feature>
<dbReference type="Pfam" id="PF06429">
    <property type="entry name" value="Flg_bbr_C"/>
    <property type="match status" value="1"/>
</dbReference>
<dbReference type="InterPro" id="IPR010930">
    <property type="entry name" value="Flg_bb/hook_C_dom"/>
</dbReference>
<dbReference type="InterPro" id="IPR037925">
    <property type="entry name" value="FlgE/F/G-like"/>
</dbReference>
<evidence type="ECO:0000259" key="4">
    <source>
        <dbReference type="Pfam" id="PF06429"/>
    </source>
</evidence>
<dbReference type="NCBIfam" id="TIGR03506">
    <property type="entry name" value="FlgEFG_subfam"/>
    <property type="match status" value="1"/>
</dbReference>
<gene>
    <name evidence="6" type="ORF">A6M21_14500</name>
</gene>
<accession>A0A1B7LBK0</accession>
<reference evidence="6 7" key="1">
    <citation type="submission" date="2016-04" db="EMBL/GenBank/DDBJ databases">
        <authorList>
            <person name="Evans L.H."/>
            <person name="Alamgir A."/>
            <person name="Owens N."/>
            <person name="Weber N.D."/>
            <person name="Virtaneva K."/>
            <person name="Barbian K."/>
            <person name="Babar A."/>
            <person name="Rosenke K."/>
        </authorList>
    </citation>
    <scope>NUCLEOTIDE SEQUENCE [LARGE SCALE GENOMIC DNA]</scope>
    <source>
        <strain evidence="6 7">LMa1</strain>
    </source>
</reference>
<keyword evidence="7" id="KW-1185">Reference proteome</keyword>
<dbReference type="EMBL" id="LYVF01000188">
    <property type="protein sequence ID" value="OAT79917.1"/>
    <property type="molecule type" value="Genomic_DNA"/>
</dbReference>
<dbReference type="RefSeq" id="WP_066670578.1">
    <property type="nucleotide sequence ID" value="NZ_LYVF01000188.1"/>
</dbReference>
<keyword evidence="2" id="KW-0975">Bacterial flagellum</keyword>
<dbReference type="InterPro" id="IPR001444">
    <property type="entry name" value="Flag_bb_rod_N"/>
</dbReference>
<evidence type="ECO:0000256" key="2">
    <source>
        <dbReference type="RuleBase" id="RU362116"/>
    </source>
</evidence>
<feature type="domain" description="Flagellar hook protein FlgE/F/G-like D1" evidence="5">
    <location>
        <begin position="104"/>
        <end position="166"/>
    </location>
</feature>
<dbReference type="InterPro" id="IPR053967">
    <property type="entry name" value="LlgE_F_G-like_D1"/>
</dbReference>
<dbReference type="PROSITE" id="PS00588">
    <property type="entry name" value="FLAGELLA_BB_ROD"/>
    <property type="match status" value="1"/>
</dbReference>
<dbReference type="PANTHER" id="PTHR30435:SF19">
    <property type="entry name" value="FLAGELLAR BASAL-BODY ROD PROTEIN FLGG"/>
    <property type="match status" value="1"/>
</dbReference>
<comment type="subcellular location">
    <subcellularLocation>
        <location evidence="2">Bacterial flagellum basal body</location>
    </subcellularLocation>
</comment>
<evidence type="ECO:0000313" key="7">
    <source>
        <dbReference type="Proteomes" id="UP000078532"/>
    </source>
</evidence>
<dbReference type="GO" id="GO:0009425">
    <property type="term" value="C:bacterial-type flagellum basal body"/>
    <property type="evidence" value="ECO:0007669"/>
    <property type="project" value="UniProtKB-SubCell"/>
</dbReference>
<dbReference type="InterPro" id="IPR020013">
    <property type="entry name" value="Flagellar_FlgE/F/G"/>
</dbReference>
<dbReference type="AlphaFoldDB" id="A0A1B7LBK0"/>
<proteinExistence type="inferred from homology"/>
<dbReference type="InterPro" id="IPR019776">
    <property type="entry name" value="Flagellar_basal_body_rod_CS"/>
</dbReference>
<dbReference type="STRING" id="1838280.A6M21_14500"/>
<evidence type="ECO:0000259" key="3">
    <source>
        <dbReference type="Pfam" id="PF00460"/>
    </source>
</evidence>
<dbReference type="OrthoDB" id="9804559at2"/>
<organism evidence="6 7">
    <name type="scientific">Desulfotomaculum copahuensis</name>
    <dbReference type="NCBI Taxonomy" id="1838280"/>
    <lineage>
        <taxon>Bacteria</taxon>
        <taxon>Bacillati</taxon>
        <taxon>Bacillota</taxon>
        <taxon>Clostridia</taxon>
        <taxon>Eubacteriales</taxon>
        <taxon>Desulfotomaculaceae</taxon>
        <taxon>Desulfotomaculum</taxon>
    </lineage>
</organism>
<dbReference type="Proteomes" id="UP000078532">
    <property type="component" value="Unassembled WGS sequence"/>
</dbReference>
<evidence type="ECO:0000313" key="6">
    <source>
        <dbReference type="EMBL" id="OAT79917.1"/>
    </source>
</evidence>
<feature type="domain" description="Flagellar basal body rod protein N-terminal" evidence="3">
    <location>
        <begin position="5"/>
        <end position="35"/>
    </location>
</feature>